<evidence type="ECO:0000256" key="10">
    <source>
        <dbReference type="ARBA" id="ARBA00023157"/>
    </source>
</evidence>
<keyword evidence="16" id="KW-0812">Transmembrane</keyword>
<dbReference type="Gene3D" id="2.40.10.10">
    <property type="entry name" value="Trypsin-like serine proteases"/>
    <property type="match status" value="2"/>
</dbReference>
<evidence type="ECO:0000256" key="12">
    <source>
        <dbReference type="ARBA" id="ARBA00066707"/>
    </source>
</evidence>
<dbReference type="GO" id="GO:0004252">
    <property type="term" value="F:serine-type endopeptidase activity"/>
    <property type="evidence" value="ECO:0007669"/>
    <property type="project" value="InterPro"/>
</dbReference>
<dbReference type="Gene3D" id="2.40.128.620">
    <property type="match status" value="1"/>
</dbReference>
<feature type="disulfide bond" evidence="13">
    <location>
        <begin position="1551"/>
        <end position="1569"/>
    </location>
</feature>
<evidence type="ECO:0000256" key="6">
    <source>
        <dbReference type="ARBA" id="ARBA00022729"/>
    </source>
</evidence>
<evidence type="ECO:0000256" key="7">
    <source>
        <dbReference type="ARBA" id="ARBA00022801"/>
    </source>
</evidence>
<dbReference type="SUPFAM" id="SSF57424">
    <property type="entry name" value="LDL receptor-like module"/>
    <property type="match status" value="6"/>
</dbReference>
<evidence type="ECO:0000256" key="5">
    <source>
        <dbReference type="ARBA" id="ARBA00022670"/>
    </source>
</evidence>
<keyword evidence="4" id="KW-0768">Sushi</keyword>
<dbReference type="InterPro" id="IPR036055">
    <property type="entry name" value="LDL_receptor-like_sf"/>
</dbReference>
<feature type="compositionally biased region" description="Polar residues" evidence="15">
    <location>
        <begin position="339"/>
        <end position="349"/>
    </location>
</feature>
<dbReference type="PROSITE" id="PS50240">
    <property type="entry name" value="TRYPSIN_DOM"/>
    <property type="match status" value="2"/>
</dbReference>
<keyword evidence="10 13" id="KW-1015">Disulfide bond</keyword>
<keyword evidence="16" id="KW-0472">Membrane</keyword>
<dbReference type="InterPro" id="IPR018114">
    <property type="entry name" value="TRYPSIN_HIS"/>
</dbReference>
<dbReference type="EMBL" id="OV121137">
    <property type="protein sequence ID" value="CAH0558673.1"/>
    <property type="molecule type" value="Genomic_DNA"/>
</dbReference>
<feature type="disulfide bond" evidence="13">
    <location>
        <begin position="1195"/>
        <end position="1210"/>
    </location>
</feature>
<feature type="compositionally biased region" description="Basic and acidic residues" evidence="15">
    <location>
        <begin position="322"/>
        <end position="338"/>
    </location>
</feature>
<evidence type="ECO:0000259" key="17">
    <source>
        <dbReference type="PROSITE" id="PS50240"/>
    </source>
</evidence>
<dbReference type="PROSITE" id="PS01209">
    <property type="entry name" value="LDLRA_1"/>
    <property type="match status" value="2"/>
</dbReference>
<evidence type="ECO:0000256" key="14">
    <source>
        <dbReference type="RuleBase" id="RU363034"/>
    </source>
</evidence>
<keyword evidence="5 14" id="KW-0645">Protease</keyword>
<evidence type="ECO:0000256" key="16">
    <source>
        <dbReference type="SAM" id="Phobius"/>
    </source>
</evidence>
<dbReference type="InterPro" id="IPR002172">
    <property type="entry name" value="LDrepeatLR_classA_rpt"/>
</dbReference>
<dbReference type="GO" id="GO:0042381">
    <property type="term" value="P:hemolymph coagulation"/>
    <property type="evidence" value="ECO:0007669"/>
    <property type="project" value="UniProtKB-KW"/>
</dbReference>
<name>A0A9P0B9K8_BRAAE</name>
<keyword evidence="8" id="KW-0353">Hemolymph clotting</keyword>
<keyword evidence="6" id="KW-0732">Signal</keyword>
<dbReference type="GO" id="GO:0007340">
    <property type="term" value="P:acrosome reaction"/>
    <property type="evidence" value="ECO:0007669"/>
    <property type="project" value="TreeGrafter"/>
</dbReference>
<dbReference type="InterPro" id="IPR001254">
    <property type="entry name" value="Trypsin_dom"/>
</dbReference>
<dbReference type="PANTHER" id="PTHR24252">
    <property type="entry name" value="ACROSIN-RELATED"/>
    <property type="match status" value="1"/>
</dbReference>
<dbReference type="PROSITE" id="PS50068">
    <property type="entry name" value="LDLRA_2"/>
    <property type="match status" value="8"/>
</dbReference>
<dbReference type="PRINTS" id="PR00261">
    <property type="entry name" value="LDLRECEPTOR"/>
</dbReference>
<feature type="region of interest" description="Disordered" evidence="15">
    <location>
        <begin position="287"/>
        <end position="350"/>
    </location>
</feature>
<feature type="disulfide bond" evidence="13">
    <location>
        <begin position="1045"/>
        <end position="1060"/>
    </location>
</feature>
<protein>
    <recommendedName>
        <fullName evidence="3">Acrosin</fullName>
        <ecNumber evidence="2">3.4.21.10</ecNumber>
        <ecNumber evidence="12">3.4.21.84</ecNumber>
    </recommendedName>
</protein>
<keyword evidence="16" id="KW-1133">Transmembrane helix</keyword>
<evidence type="ECO:0000313" key="19">
    <source>
        <dbReference type="Proteomes" id="UP001154078"/>
    </source>
</evidence>
<dbReference type="Proteomes" id="UP001154078">
    <property type="component" value="Chromosome 6"/>
</dbReference>
<reference evidence="18" key="1">
    <citation type="submission" date="2021-12" db="EMBL/GenBank/DDBJ databases">
        <authorList>
            <person name="King R."/>
        </authorList>
    </citation>
    <scope>NUCLEOTIDE SEQUENCE</scope>
</reference>
<dbReference type="EC" id="3.4.21.10" evidence="2"/>
<dbReference type="InterPro" id="IPR033116">
    <property type="entry name" value="TRYPSIN_SER"/>
</dbReference>
<proteinExistence type="predicted"/>
<evidence type="ECO:0000256" key="4">
    <source>
        <dbReference type="ARBA" id="ARBA00022659"/>
    </source>
</evidence>
<dbReference type="FunFam" id="2.40.10.10:FF:000120">
    <property type="entry name" value="Putative serine protease"/>
    <property type="match status" value="1"/>
</dbReference>
<evidence type="ECO:0000256" key="9">
    <source>
        <dbReference type="ARBA" id="ARBA00022825"/>
    </source>
</evidence>
<dbReference type="OrthoDB" id="10016557at2759"/>
<keyword evidence="19" id="KW-1185">Reference proteome</keyword>
<dbReference type="InterPro" id="IPR015420">
    <property type="entry name" value="Peptidase_S1A_nudel"/>
</dbReference>
<dbReference type="CDD" id="cd00190">
    <property type="entry name" value="Tryp_SPc"/>
    <property type="match status" value="1"/>
</dbReference>
<dbReference type="PROSITE" id="PS00135">
    <property type="entry name" value="TRYPSIN_SER"/>
    <property type="match status" value="1"/>
</dbReference>
<dbReference type="SMART" id="SM00020">
    <property type="entry name" value="Tryp_SPc"/>
    <property type="match status" value="1"/>
</dbReference>
<keyword evidence="7 14" id="KW-0378">Hydrolase</keyword>
<dbReference type="Pfam" id="PF00089">
    <property type="entry name" value="Trypsin"/>
    <property type="match status" value="1"/>
</dbReference>
<dbReference type="PROSITE" id="PS00134">
    <property type="entry name" value="TRYPSIN_HIS"/>
    <property type="match status" value="1"/>
</dbReference>
<dbReference type="EC" id="3.4.21.84" evidence="12"/>
<comment type="catalytic activity">
    <reaction evidence="1">
        <text>Preferential cleavage: Arg-|-Xaa, Lys-|-Xaa.</text>
        <dbReference type="EC" id="3.4.21.10"/>
    </reaction>
</comment>
<dbReference type="PANTHER" id="PTHR24252:SF8">
    <property type="entry name" value="ACROSIN"/>
    <property type="match status" value="1"/>
</dbReference>
<sequence length="1814" mass="206781">MGAFTFCKKMLKKESSVFNEPSGMMNVDLNCGEHNIPDLKKKYMPNPVKTNTINVIKILGICLSVLALGIFSYIISCLIKNEYNLFLNMPYTSSNLTNNYTSTKILHTKEALTNESKGNFFNLMDNKNNKWIDQNLKLSKNNNIKNANLTKVNQKRRIFKKKIKSYLADLKEKFDLCKITQSLKDCCDIFLQTNLYTIRELCTVDDVLDVLINYEKKLNLRKRRQTHNFMQMSDDIYDQDHVNPQDMSYPKDYDLQLVQNAKINLKSIDNNNNNVHETKYYPPNSVIWNNKKENDPASHYNSVIKRKKKNKDIMPNDSNFNDSKDKRNTEKLEKEKDITNNSPNSSQLGRLNFDASELKARGNLKTDALSITSEDLQSNQQTIINPCFYPTAQLYNQFKSPFDNSQVLKIIPVNQPKPPSIQSPFVVMNPPLYSFVSPQYTQFPVTNNPYAVQASGPNGQYYICQPISASSNNAPNIAAMPGIEVRENETPNLQDLLEHVESEPDRRNISREAVDCPIGEQSCQDGSKCIMLHQICDNEVNCDDSSDEMFCSCKERVGSFRLCDGFPDCPNGIDEIECFGCKENEFSCDDWSRFRPSTCIPILQRCDNIRQCEVTGKDEEDCSVLVDKVGISTQYKISNSVGFLHRNFKGKWYPTCFGTNSWAMEVCNIEAGPSNIVPRSHMVSSTVNYEGEFLNLMPNNNIYLVNFCALNKAAFIECPPIFCGLRMLVKNPYRPEEVDTESEDMLEKFERENMLELKMQNLTYKNNLKNNKFNKIRVVGGKPSQPGAWPWLVSIFKNGVFHCGGVIINEIYIVTAAHCVDRYWQYYYEIQAGMLRRFSYSPMEQSRWAVAAVSHENYNKNTLADDIALMKLSSPLRYNRYIRPICLPSEMTAGKEYLQGPPPGTICTTVGWGATIEHGTDPDHMREVEVPVLPGCKHEEDQIDSVICAGLSEGGKDACQGDSGGPFMCRNPNNLNQWYLAGIVSHGEGCARPNEPGVYTKVSRYLEWIAENMREDIFYNRIPLHKCPGFICKKINKCLPKKRRCDKIIDCFLGDDEQDCENKFSRILGSSNNKFGNTNSKTSNTTITKVKKNKSPVLIKNSTTITLSNNVFKCKRMLQIINIKKRCDKIRDCEDGTDEEHCLCVDYVKHFNTRAICDGITDCFDISDENNCKNCSNLEFYCQFSNKCISLKKNCDGIMDCEKNEDERDCEIITNGKVVLMDSDSRPELLNSGLVTINRFGIWKPLCVNSLSHPLVATNVCSSQGFDGYVVYQKYFTQEISLKVVYKDNKDQNLTNTRLNQNINICEGLFVVCSNISTDISIHNLFKQYGKSKPLYATPWNVLIYANGVYRCMGTILNAQWIITSLHCFEDVKRFSDYYVVAVLGMGKTNLPVAGPYENIIQATEMVRISNSDIILIRLKKEIKYTRYIKPTYLYARRDSVQKEKCIATGMENGNLEYVQLTSIKECLEGLRCFESKLKVCNSTVKWSGTIICDSRNGWYPASVFNVENGSCGFSKVKHLTSINYFKNKIQKAITDPEFISFIPQCDGFRCNLGECLELNKTCNGIYDCRGGEDENANLCYEKERQCNITNNCSCSTDEFKCSNSNKCVKKSAFCNKFKDCENGEDEPNICSCKAYLKLTHPEKICDGKIHCLDRSDEDPLECSCTPEKYQCSGTNKCVSYDVVCDGSNDCPNGADENFCFKMKNLPNSEIAGEIVSRTAGVWHKGCFEKKLNHNKVKEICKVLGFNSIKPIQIDIPEYEKNITALRPITDKFNIVWIYKNKKNKLKIKMRTGNRPFVKFQSKTNCYRLFVKCL</sequence>
<evidence type="ECO:0000256" key="15">
    <source>
        <dbReference type="SAM" id="MobiDB-lite"/>
    </source>
</evidence>
<comment type="caution">
    <text evidence="13">Lacks conserved residue(s) required for the propagation of feature annotation.</text>
</comment>
<gene>
    <name evidence="18" type="ORF">MELIAE_LOCUS8948</name>
</gene>
<feature type="disulfide bond" evidence="13">
    <location>
        <begin position="1685"/>
        <end position="1700"/>
    </location>
</feature>
<evidence type="ECO:0000256" key="8">
    <source>
        <dbReference type="ARBA" id="ARBA00022820"/>
    </source>
</evidence>
<dbReference type="SUPFAM" id="SSF50494">
    <property type="entry name" value="Trypsin-like serine proteases"/>
    <property type="match status" value="2"/>
</dbReference>
<evidence type="ECO:0000256" key="1">
    <source>
        <dbReference type="ARBA" id="ARBA00001656"/>
    </source>
</evidence>
<feature type="disulfide bond" evidence="13">
    <location>
        <begin position="536"/>
        <end position="551"/>
    </location>
</feature>
<dbReference type="InterPro" id="IPR043504">
    <property type="entry name" value="Peptidase_S1_PA_chymotrypsin"/>
</dbReference>
<feature type="domain" description="Peptidase S1" evidence="17">
    <location>
        <begin position="778"/>
        <end position="1014"/>
    </location>
</feature>
<feature type="domain" description="Peptidase S1" evidence="17">
    <location>
        <begin position="1339"/>
        <end position="1535"/>
    </location>
</feature>
<keyword evidence="9 14" id="KW-0720">Serine protease</keyword>
<evidence type="ECO:0000256" key="13">
    <source>
        <dbReference type="PROSITE-ProRule" id="PRU00124"/>
    </source>
</evidence>
<evidence type="ECO:0000256" key="3">
    <source>
        <dbReference type="ARBA" id="ARBA00017161"/>
    </source>
</evidence>
<dbReference type="InterPro" id="IPR023415">
    <property type="entry name" value="LDLR_class-A_CS"/>
</dbReference>
<evidence type="ECO:0000256" key="2">
    <source>
        <dbReference type="ARBA" id="ARBA00012050"/>
    </source>
</evidence>
<dbReference type="Pfam" id="PF09342">
    <property type="entry name" value="DUF1986"/>
    <property type="match status" value="1"/>
</dbReference>
<dbReference type="GO" id="GO:0006508">
    <property type="term" value="P:proteolysis"/>
    <property type="evidence" value="ECO:0007669"/>
    <property type="project" value="UniProtKB-KW"/>
</dbReference>
<feature type="transmembrane region" description="Helical" evidence="16">
    <location>
        <begin position="54"/>
        <end position="75"/>
    </location>
</feature>
<feature type="disulfide bond" evidence="13">
    <location>
        <begin position="1157"/>
        <end position="1172"/>
    </location>
</feature>
<comment type="catalytic activity">
    <reaction evidence="11">
        <text>Selective cleavage of 103-Arg-|-Ser-104 and 124-Ile-|-Ile-125 bonds in Limulus clotting factor B to form activated factor B. Cleavage of -Pro-Arg-|-Xaa- bonds in synthetic substrates.</text>
        <dbReference type="EC" id="3.4.21.84"/>
    </reaction>
</comment>
<dbReference type="Gene3D" id="4.10.400.10">
    <property type="entry name" value="Low-density Lipoprotein Receptor"/>
    <property type="match status" value="6"/>
</dbReference>
<evidence type="ECO:0000313" key="18">
    <source>
        <dbReference type="EMBL" id="CAH0558673.1"/>
    </source>
</evidence>
<dbReference type="InterPro" id="IPR009003">
    <property type="entry name" value="Peptidase_S1_PA"/>
</dbReference>
<organism evidence="18 19">
    <name type="scientific">Brassicogethes aeneus</name>
    <name type="common">Rape pollen beetle</name>
    <name type="synonym">Meligethes aeneus</name>
    <dbReference type="NCBI Taxonomy" id="1431903"/>
    <lineage>
        <taxon>Eukaryota</taxon>
        <taxon>Metazoa</taxon>
        <taxon>Ecdysozoa</taxon>
        <taxon>Arthropoda</taxon>
        <taxon>Hexapoda</taxon>
        <taxon>Insecta</taxon>
        <taxon>Pterygota</taxon>
        <taxon>Neoptera</taxon>
        <taxon>Endopterygota</taxon>
        <taxon>Coleoptera</taxon>
        <taxon>Polyphaga</taxon>
        <taxon>Cucujiformia</taxon>
        <taxon>Nitidulidae</taxon>
        <taxon>Meligethinae</taxon>
        <taxon>Brassicogethes</taxon>
    </lineage>
</organism>
<accession>A0A9P0B9K8</accession>
<dbReference type="SMART" id="SM00192">
    <property type="entry name" value="LDLa"/>
    <property type="match status" value="8"/>
</dbReference>
<dbReference type="CDD" id="cd00112">
    <property type="entry name" value="LDLa"/>
    <property type="match status" value="8"/>
</dbReference>
<evidence type="ECO:0000256" key="11">
    <source>
        <dbReference type="ARBA" id="ARBA00052079"/>
    </source>
</evidence>
<dbReference type="Pfam" id="PF00057">
    <property type="entry name" value="Ldl_recept_a"/>
    <property type="match status" value="2"/>
</dbReference>